<proteinExistence type="predicted"/>
<dbReference type="CDD" id="cd11374">
    <property type="entry name" value="CE4_u10"/>
    <property type="match status" value="1"/>
</dbReference>
<name>A0A4Z0FAX8_9GAMM</name>
<dbReference type="InterPro" id="IPR018763">
    <property type="entry name" value="DUF2334"/>
</dbReference>
<accession>A0A4Z0FAX8</accession>
<dbReference type="AlphaFoldDB" id="A0A4Z0FAX8"/>
<dbReference type="Gene3D" id="3.20.20.370">
    <property type="entry name" value="Glycoside hydrolase/deacetylase"/>
    <property type="match status" value="1"/>
</dbReference>
<evidence type="ECO:0000313" key="2">
    <source>
        <dbReference type="Proteomes" id="UP000297890"/>
    </source>
</evidence>
<comment type="caution">
    <text evidence="1">The sequence shown here is derived from an EMBL/GenBank/DDBJ whole genome shotgun (WGS) entry which is preliminary data.</text>
</comment>
<evidence type="ECO:0000313" key="1">
    <source>
        <dbReference type="EMBL" id="TFZ83610.1"/>
    </source>
</evidence>
<dbReference type="SUPFAM" id="SSF88713">
    <property type="entry name" value="Glycoside hydrolase/deacetylase"/>
    <property type="match status" value="1"/>
</dbReference>
<dbReference type="OrthoDB" id="9793440at2"/>
<gene>
    <name evidence="1" type="ORF">E4680_03695</name>
</gene>
<dbReference type="GO" id="GO:0005975">
    <property type="term" value="P:carbohydrate metabolic process"/>
    <property type="evidence" value="ECO:0007669"/>
    <property type="project" value="InterPro"/>
</dbReference>
<reference evidence="1 2" key="1">
    <citation type="journal article" date="2019" name="ISME J.">
        <title>Candidatus Macondimonas diazotrophica, a novel gammaproteobacterial genus dominating crude-oil-contaminated coastal sediments.</title>
        <authorList>
            <person name="Karthikeyan S."/>
            <person name="Konstantinidis K."/>
        </authorList>
    </citation>
    <scope>NUCLEOTIDE SEQUENCE [LARGE SCALE GENOMIC DNA]</scope>
    <source>
        <strain evidence="1 2">KTK01</strain>
    </source>
</reference>
<protein>
    <submittedName>
        <fullName evidence="1">DUF2334 domain-containing protein</fullName>
    </submittedName>
</protein>
<dbReference type="InterPro" id="IPR011330">
    <property type="entry name" value="Glyco_hydro/deAcase_b/a-brl"/>
</dbReference>
<dbReference type="EMBL" id="SRIO01000003">
    <property type="protein sequence ID" value="TFZ83610.1"/>
    <property type="molecule type" value="Genomic_DNA"/>
</dbReference>
<dbReference type="Proteomes" id="UP000297890">
    <property type="component" value="Unassembled WGS sequence"/>
</dbReference>
<keyword evidence="2" id="KW-1185">Reference proteome</keyword>
<organism evidence="1 2">
    <name type="scientific">Candidatus Macondimonas diazotrophica</name>
    <dbReference type="NCBI Taxonomy" id="2305248"/>
    <lineage>
        <taxon>Bacteria</taxon>
        <taxon>Pseudomonadati</taxon>
        <taxon>Pseudomonadota</taxon>
        <taxon>Gammaproteobacteria</taxon>
        <taxon>Chromatiales</taxon>
        <taxon>Ectothiorhodospiraceae</taxon>
        <taxon>Candidatus Macondimonas</taxon>
    </lineage>
</organism>
<sequence length="263" mass="30115">MNSLSTPAPRPDAVISNPSRGTLMVVLHDVAPQTWGRYRVLLETLDRSGIPCSLLVVTDYHGQGGLPAHPEFVAALRLRRERGDEIVFHGVWHQDKEPLGLSPRQWILRRLYTAREGEFAALSAPRALGRVAHGLQQLADVGLTAQGFVAPAWLMSRGTRQALPMLPMRYAAGRRCLYRLPDWQVQPQVSLVWSVRSRTRRVLSRVRNDWVLWRGRKRPSVRLDIHPADLEYPAVARWWLRTLERLVHERESLTKAAWVARWS</sequence>
<dbReference type="Pfam" id="PF10096">
    <property type="entry name" value="DUF2334"/>
    <property type="match status" value="1"/>
</dbReference>